<keyword evidence="5" id="KW-1185">Reference proteome</keyword>
<evidence type="ECO:0000256" key="1">
    <source>
        <dbReference type="ARBA" id="ARBA00007626"/>
    </source>
</evidence>
<dbReference type="EMBL" id="JAYMYQ010000009">
    <property type="protein sequence ID" value="KAK7312372.1"/>
    <property type="molecule type" value="Genomic_DNA"/>
</dbReference>
<evidence type="ECO:0000313" key="5">
    <source>
        <dbReference type="Proteomes" id="UP001367508"/>
    </source>
</evidence>
<accession>A0AAN9K7N6</accession>
<dbReference type="InterPro" id="IPR011990">
    <property type="entry name" value="TPR-like_helical_dom_sf"/>
</dbReference>
<dbReference type="AlphaFoldDB" id="A0AAN9K7N6"/>
<reference evidence="4 5" key="1">
    <citation type="submission" date="2024-01" db="EMBL/GenBank/DDBJ databases">
        <title>The genomes of 5 underutilized Papilionoideae crops provide insights into root nodulation and disease resistanc.</title>
        <authorList>
            <person name="Jiang F."/>
        </authorList>
    </citation>
    <scope>NUCLEOTIDE SEQUENCE [LARGE SCALE GENOMIC DNA]</scope>
    <source>
        <strain evidence="4">LVBAO_FW01</strain>
        <tissue evidence="4">Leaves</tissue>
    </source>
</reference>
<gene>
    <name evidence="4" type="ORF">VNO77_36173</name>
</gene>
<comment type="caution">
    <text evidence="4">The sequence shown here is derived from an EMBL/GenBank/DDBJ whole genome shotgun (WGS) entry which is preliminary data.</text>
</comment>
<feature type="repeat" description="PPR" evidence="3">
    <location>
        <begin position="316"/>
        <end position="350"/>
    </location>
</feature>
<dbReference type="InterPro" id="IPR002885">
    <property type="entry name" value="PPR_rpt"/>
</dbReference>
<proteinExistence type="inferred from homology"/>
<dbReference type="PANTHER" id="PTHR47941">
    <property type="entry name" value="PENTATRICOPEPTIDE REPEAT-CONTAINING PROTEIN 3, MITOCHONDRIAL"/>
    <property type="match status" value="1"/>
</dbReference>
<comment type="similarity">
    <text evidence="1">Belongs to the PPR family. P subfamily.</text>
</comment>
<sequence length="491" mass="55835">MAIQLLKRFPELVRLKPWPLLFSCYSNDASESEVVTSVVSILTHQRSKSRWNTLRSACPNGIEAFEFSQISFHLKNKPQLALRFFHWTQSNSLCHHNLSSYSSIIHLLARARLTSHAYHVIRTAIRDSHLNDDDDDESCCYMSPPLNLFRTLVKTYRDSGSAPFVFDLLIKACLDSNKVDPSIEIIRMLLSRGISPKVSTLNSLISRVCRSRGVDAGYAIYREVFRLDEQKEEISKRGSGFRVAPNVHTYNSLMLCCYQEDLVEKVEEIWHEMVEMGCKPNAHSYSVLMAAFWEEGRVGDADRLWVEMRNEEIEPDVVSYNTMIGGFCKIGDVGRAEDFFREMALAGIDSTASTYEHLVKGYCNIGDVDSAVLVYKDMTRRDLRPDASTLDVMIRLLCGKGKVQEALEFERYAVGKFDLLPKEKSYEALIKGLCLEGRMEEALNLQAEMVGKGFQPNSEVYGAFIDGYIRRGNKELAGALRKEMLQTQMQS</sequence>
<feature type="repeat" description="PPR" evidence="3">
    <location>
        <begin position="246"/>
        <end position="280"/>
    </location>
</feature>
<feature type="repeat" description="PPR" evidence="3">
    <location>
        <begin position="162"/>
        <end position="196"/>
    </location>
</feature>
<evidence type="ECO:0000256" key="3">
    <source>
        <dbReference type="PROSITE-ProRule" id="PRU00708"/>
    </source>
</evidence>
<dbReference type="PROSITE" id="PS51375">
    <property type="entry name" value="PPR"/>
    <property type="match status" value="6"/>
</dbReference>
<dbReference type="NCBIfam" id="TIGR00756">
    <property type="entry name" value="PPR"/>
    <property type="match status" value="5"/>
</dbReference>
<protein>
    <recommendedName>
        <fullName evidence="6">Pentatricopeptide repeat-containing protein</fullName>
    </recommendedName>
</protein>
<dbReference type="Pfam" id="PF13041">
    <property type="entry name" value="PPR_2"/>
    <property type="match status" value="3"/>
</dbReference>
<organism evidence="4 5">
    <name type="scientific">Canavalia gladiata</name>
    <name type="common">Sword bean</name>
    <name type="synonym">Dolichos gladiatus</name>
    <dbReference type="NCBI Taxonomy" id="3824"/>
    <lineage>
        <taxon>Eukaryota</taxon>
        <taxon>Viridiplantae</taxon>
        <taxon>Streptophyta</taxon>
        <taxon>Embryophyta</taxon>
        <taxon>Tracheophyta</taxon>
        <taxon>Spermatophyta</taxon>
        <taxon>Magnoliopsida</taxon>
        <taxon>eudicotyledons</taxon>
        <taxon>Gunneridae</taxon>
        <taxon>Pentapetalae</taxon>
        <taxon>rosids</taxon>
        <taxon>fabids</taxon>
        <taxon>Fabales</taxon>
        <taxon>Fabaceae</taxon>
        <taxon>Papilionoideae</taxon>
        <taxon>50 kb inversion clade</taxon>
        <taxon>NPAAA clade</taxon>
        <taxon>indigoferoid/millettioid clade</taxon>
        <taxon>Phaseoleae</taxon>
        <taxon>Canavalia</taxon>
    </lineage>
</organism>
<evidence type="ECO:0008006" key="6">
    <source>
        <dbReference type="Google" id="ProtNLM"/>
    </source>
</evidence>
<feature type="repeat" description="PPR" evidence="3">
    <location>
        <begin position="351"/>
        <end position="385"/>
    </location>
</feature>
<keyword evidence="2" id="KW-0677">Repeat</keyword>
<dbReference type="Gene3D" id="1.25.40.10">
    <property type="entry name" value="Tetratricopeptide repeat domain"/>
    <property type="match status" value="3"/>
</dbReference>
<evidence type="ECO:0000313" key="4">
    <source>
        <dbReference type="EMBL" id="KAK7312372.1"/>
    </source>
</evidence>
<evidence type="ECO:0000256" key="2">
    <source>
        <dbReference type="ARBA" id="ARBA00022737"/>
    </source>
</evidence>
<feature type="repeat" description="PPR" evidence="3">
    <location>
        <begin position="281"/>
        <end position="315"/>
    </location>
</feature>
<dbReference type="Proteomes" id="UP001367508">
    <property type="component" value="Unassembled WGS sequence"/>
</dbReference>
<name>A0AAN9K7N6_CANGL</name>
<feature type="repeat" description="PPR" evidence="3">
    <location>
        <begin position="422"/>
        <end position="456"/>
    </location>
</feature>